<dbReference type="Gene3D" id="3.40.50.1390">
    <property type="entry name" value="Resolvase, N-terminal catalytic domain"/>
    <property type="match status" value="1"/>
</dbReference>
<organism evidence="3 4">
    <name type="scientific">Ruminobacter amylophilus</name>
    <dbReference type="NCBI Taxonomy" id="867"/>
    <lineage>
        <taxon>Bacteria</taxon>
        <taxon>Pseudomonadati</taxon>
        <taxon>Pseudomonadota</taxon>
        <taxon>Gammaproteobacteria</taxon>
        <taxon>Aeromonadales</taxon>
        <taxon>Succinivibrionaceae</taxon>
        <taxon>Ruminobacter</taxon>
    </lineage>
</organism>
<dbReference type="PROSITE" id="PS51736">
    <property type="entry name" value="RECOMBINASES_3"/>
    <property type="match status" value="1"/>
</dbReference>
<dbReference type="InterPro" id="IPR025827">
    <property type="entry name" value="Zn_ribbon_recom_dom"/>
</dbReference>
<dbReference type="OrthoDB" id="9797501at2"/>
<dbReference type="InterPro" id="IPR006119">
    <property type="entry name" value="Resolv_N"/>
</dbReference>
<evidence type="ECO:0000313" key="4">
    <source>
        <dbReference type="Proteomes" id="UP000243745"/>
    </source>
</evidence>
<evidence type="ECO:0000259" key="1">
    <source>
        <dbReference type="PROSITE" id="PS51736"/>
    </source>
</evidence>
<dbReference type="AlphaFoldDB" id="A0A662ZMT9"/>
<dbReference type="PANTHER" id="PTHR30461:SF23">
    <property type="entry name" value="DNA RECOMBINASE-RELATED"/>
    <property type="match status" value="1"/>
</dbReference>
<evidence type="ECO:0000259" key="2">
    <source>
        <dbReference type="PROSITE" id="PS51737"/>
    </source>
</evidence>
<dbReference type="PANTHER" id="PTHR30461">
    <property type="entry name" value="DNA-INVERTASE FROM LAMBDOID PROPHAGE"/>
    <property type="match status" value="1"/>
</dbReference>
<dbReference type="SUPFAM" id="SSF53041">
    <property type="entry name" value="Resolvase-like"/>
    <property type="match status" value="1"/>
</dbReference>
<dbReference type="Pfam" id="PF07508">
    <property type="entry name" value="Recombinase"/>
    <property type="match status" value="1"/>
</dbReference>
<dbReference type="Pfam" id="PF13408">
    <property type="entry name" value="Zn_ribbon_recom"/>
    <property type="match status" value="1"/>
</dbReference>
<dbReference type="Proteomes" id="UP000243745">
    <property type="component" value="Unassembled WGS sequence"/>
</dbReference>
<dbReference type="Gene3D" id="3.90.1750.20">
    <property type="entry name" value="Putative Large Serine Recombinase, Chain B, Domain 2"/>
    <property type="match status" value="1"/>
</dbReference>
<protein>
    <submittedName>
        <fullName evidence="3">Site-specific DNA recombinase</fullName>
    </submittedName>
</protein>
<proteinExistence type="predicted"/>
<reference evidence="3 4" key="1">
    <citation type="submission" date="2016-10" db="EMBL/GenBank/DDBJ databases">
        <authorList>
            <person name="Varghese N."/>
            <person name="Submissions S."/>
        </authorList>
    </citation>
    <scope>NUCLEOTIDE SEQUENCE [LARGE SCALE GENOMIC DNA]</scope>
    <source>
        <strain evidence="3 4">DSM 1361</strain>
    </source>
</reference>
<name>A0A662ZMT9_9GAMM</name>
<dbReference type="InterPro" id="IPR050639">
    <property type="entry name" value="SSR_resolvase"/>
</dbReference>
<dbReference type="InterPro" id="IPR011109">
    <property type="entry name" value="DNA_bind_recombinase_dom"/>
</dbReference>
<dbReference type="InterPro" id="IPR038109">
    <property type="entry name" value="DNA_bind_recomb_sf"/>
</dbReference>
<dbReference type="SMART" id="SM00857">
    <property type="entry name" value="Resolvase"/>
    <property type="match status" value="1"/>
</dbReference>
<gene>
    <name evidence="3" type="ORF">SAMN02910344_02081</name>
</gene>
<feature type="domain" description="Recombinase" evidence="2">
    <location>
        <begin position="183"/>
        <end position="309"/>
    </location>
</feature>
<accession>A0A662ZMT9</accession>
<dbReference type="Pfam" id="PF00239">
    <property type="entry name" value="Resolvase"/>
    <property type="match status" value="1"/>
</dbReference>
<dbReference type="EMBL" id="FOXF01000058">
    <property type="protein sequence ID" value="SFP69655.1"/>
    <property type="molecule type" value="Genomic_DNA"/>
</dbReference>
<dbReference type="CDD" id="cd00338">
    <property type="entry name" value="Ser_Recombinase"/>
    <property type="match status" value="1"/>
</dbReference>
<sequence>MGTITMIPAKRRIGSRVVQDEVPKTRVAAYCRVSTDTDEQATSYEAQVEHYTEYIKKNPAWECAGIYADDGISGTNTKKREEFNRLIDDCMNGKVDMVVTKSISRFARNTLDCLNYIRKLKDKNIAVYFEKEGINTLDAKGEVMLTIMASLAQQESESLSQNVRLGLQYRYQQGKVLVNHTRFLGYDKDEDGNLIINKEEAEVVKRIFREYLEGQSFYGIGKGLEADGIKTAAGSSRWLNSSIKLILTNEKYMGDALLQKTITTDFLTKKRVANRGIVPQYYVENNHEAIIPKELFMRVQEEMQKRSRLKTTTGKRRQYSGKFALSNLVACCHCGGFYQRTHWNIHGRKSIVWRCLSRLKQKYSEVECHSRTVKESELQNVAVKAINEVFTKQDTYMSQLKTNIENALSSSNTDAVAEIDSKIASLQKDLLKRIKQRQDCDKLGQEITELHEKKYQLQLDDAKKDGVRQKISDLKAFLDEQETQIVEYDEALVRRLIERITVHDDHFTVEFKSGVEVEVNG</sequence>
<dbReference type="InterPro" id="IPR036162">
    <property type="entry name" value="Resolvase-like_N_sf"/>
</dbReference>
<evidence type="ECO:0000313" key="3">
    <source>
        <dbReference type="EMBL" id="SFP69655.1"/>
    </source>
</evidence>
<keyword evidence="4" id="KW-1185">Reference proteome</keyword>
<dbReference type="GO" id="GO:0003677">
    <property type="term" value="F:DNA binding"/>
    <property type="evidence" value="ECO:0007669"/>
    <property type="project" value="InterPro"/>
</dbReference>
<dbReference type="PROSITE" id="PS51737">
    <property type="entry name" value="RECOMBINASE_DNA_BIND"/>
    <property type="match status" value="1"/>
</dbReference>
<dbReference type="GO" id="GO:0000150">
    <property type="term" value="F:DNA strand exchange activity"/>
    <property type="evidence" value="ECO:0007669"/>
    <property type="project" value="InterPro"/>
</dbReference>
<dbReference type="RefSeq" id="WP_093143466.1">
    <property type="nucleotide sequence ID" value="NZ_FOXF01000058.1"/>
</dbReference>
<feature type="domain" description="Resolvase/invertase-type recombinase catalytic" evidence="1">
    <location>
        <begin position="26"/>
        <end position="174"/>
    </location>
</feature>